<dbReference type="OrthoDB" id="7743548at2"/>
<dbReference type="Proteomes" id="UP000024816">
    <property type="component" value="Unassembled WGS sequence"/>
</dbReference>
<reference evidence="3 4" key="1">
    <citation type="journal article" date="2014" name="Antonie Van Leeuwenhoek">
        <title>Hyphomonas beringensis sp. nov. and Hyphomonas chukchiensis sp. nov., isolated from surface seawater of the Bering Sea and Chukchi Sea.</title>
        <authorList>
            <person name="Li C."/>
            <person name="Lai Q."/>
            <person name="Li G."/>
            <person name="Dong C."/>
            <person name="Wang J."/>
            <person name="Liao Y."/>
            <person name="Shao Z."/>
        </authorList>
    </citation>
    <scope>NUCLEOTIDE SEQUENCE [LARGE SCALE GENOMIC DNA]</scope>
    <source>
        <strain evidence="3 4">VP2</strain>
    </source>
</reference>
<dbReference type="eggNOG" id="COG4219">
    <property type="taxonomic scope" value="Bacteria"/>
</dbReference>
<keyword evidence="1" id="KW-1133">Transmembrane helix</keyword>
<evidence type="ECO:0000313" key="4">
    <source>
        <dbReference type="Proteomes" id="UP000024816"/>
    </source>
</evidence>
<feature type="transmembrane region" description="Helical" evidence="1">
    <location>
        <begin position="136"/>
        <end position="158"/>
    </location>
</feature>
<name>A0A059FKF5_9PROT</name>
<dbReference type="InterPro" id="IPR008756">
    <property type="entry name" value="Peptidase_M56"/>
</dbReference>
<keyword evidence="4" id="KW-1185">Reference proteome</keyword>
<keyword evidence="1" id="KW-0472">Membrane</keyword>
<evidence type="ECO:0000313" key="3">
    <source>
        <dbReference type="EMBL" id="KCZ91011.1"/>
    </source>
</evidence>
<sequence>MNAATIFPDATSAVQTVLAVSVLIALVLVARRPVAKHFGAGTAYALWALPLARLVLPPLQMPVSLMPLLRLPKSGSAEAAEPAAALTVTAASEAMATTFTASPSAPAAVPPAPLPDTALVDGLASPQPLMDTLSAMLLPGLFIVWAGGALFVFGLSLWRQHVFMQTVKREAVNVSPRLQHIARQVGAQAGLKRLPVVASSFISSGPLVTGLARPVVLLPAWFETDYDDTQQRAALAHELTHVRRGDLWALQLAEIFIACMWFNPLAYYAYRAFRTDQEAACDADVLKTGTASPHAYGATLIKAVKSAAQERPPAAASLPLTHALKERLSRMTHPVPTRTRRLAGGAATAVIGAAALIATSSVPANAGEREHRELRIENGTVYLNGELIPDRRIIVLGEPFEGIEPGPEVTAEIDRLSQEMAEDGKQISQITAKITSNLPGITLALEDDAEFQALMAELNELPVVMDFNDGVEVRFEGEMSEEDWEEWGRKWGEWGEKFGARAESWAAAYEAEVEDMHAGLEPELARITTELETRLEEKSIKLEALIDEKFGKDFELRIGETSAALDDLVAECRDASLSDGETKVMSRTIDLGDGEKTVKIACVKGNEDALRSAKTLAVINSSKALCDVEKESFREQVHPDGALDGGEN</sequence>
<dbReference type="Pfam" id="PF05569">
    <property type="entry name" value="Peptidase_M56"/>
    <property type="match status" value="1"/>
</dbReference>
<dbReference type="PANTHER" id="PTHR34978:SF3">
    <property type="entry name" value="SLR0241 PROTEIN"/>
    <property type="match status" value="1"/>
</dbReference>
<feature type="transmembrane region" description="Helical" evidence="1">
    <location>
        <begin position="37"/>
        <end position="56"/>
    </location>
</feature>
<dbReference type="STRING" id="1280952.HJA_00695"/>
<dbReference type="CDD" id="cd07341">
    <property type="entry name" value="M56_BlaR1_MecR1_like"/>
    <property type="match status" value="1"/>
</dbReference>
<keyword evidence="1" id="KW-0812">Transmembrane</keyword>
<protein>
    <submittedName>
        <fullName evidence="3">M56 family peptidase</fullName>
    </submittedName>
</protein>
<dbReference type="InterPro" id="IPR052173">
    <property type="entry name" value="Beta-lactam_resp_regulator"/>
</dbReference>
<dbReference type="PANTHER" id="PTHR34978">
    <property type="entry name" value="POSSIBLE SENSOR-TRANSDUCER PROTEIN BLAR"/>
    <property type="match status" value="1"/>
</dbReference>
<evidence type="ECO:0000259" key="2">
    <source>
        <dbReference type="Pfam" id="PF05569"/>
    </source>
</evidence>
<dbReference type="PATRIC" id="fig|1280952.3.peg.142"/>
<organism evidence="3 4">
    <name type="scientific">Hyphomonas jannaschiana VP2</name>
    <dbReference type="NCBI Taxonomy" id="1280952"/>
    <lineage>
        <taxon>Bacteria</taxon>
        <taxon>Pseudomonadati</taxon>
        <taxon>Pseudomonadota</taxon>
        <taxon>Alphaproteobacteria</taxon>
        <taxon>Hyphomonadales</taxon>
        <taxon>Hyphomonadaceae</taxon>
        <taxon>Hyphomonas</taxon>
    </lineage>
</organism>
<feature type="transmembrane region" description="Helical" evidence="1">
    <location>
        <begin position="247"/>
        <end position="270"/>
    </location>
</feature>
<dbReference type="EMBL" id="ARYJ01000001">
    <property type="protein sequence ID" value="KCZ91011.1"/>
    <property type="molecule type" value="Genomic_DNA"/>
</dbReference>
<feature type="domain" description="Peptidase M56" evidence="2">
    <location>
        <begin position="14"/>
        <end position="329"/>
    </location>
</feature>
<dbReference type="RefSeq" id="WP_035576991.1">
    <property type="nucleotide sequence ID" value="NZ_ARYJ01000001.1"/>
</dbReference>
<gene>
    <name evidence="3" type="ORF">HJA_00695</name>
</gene>
<dbReference type="AlphaFoldDB" id="A0A059FKF5"/>
<feature type="transmembrane region" description="Helical" evidence="1">
    <location>
        <begin position="12"/>
        <end position="30"/>
    </location>
</feature>
<accession>A0A059FKF5</accession>
<comment type="caution">
    <text evidence="3">The sequence shown here is derived from an EMBL/GenBank/DDBJ whole genome shotgun (WGS) entry which is preliminary data.</text>
</comment>
<proteinExistence type="predicted"/>
<evidence type="ECO:0000256" key="1">
    <source>
        <dbReference type="SAM" id="Phobius"/>
    </source>
</evidence>